<reference evidence="2 3" key="1">
    <citation type="submission" date="2017-12" db="EMBL/GenBank/DDBJ databases">
        <title>Comparative genomics of Botrytis spp.</title>
        <authorList>
            <person name="Valero-Jimenez C.A."/>
            <person name="Tapia P."/>
            <person name="Veloso J."/>
            <person name="Silva-Moreno E."/>
            <person name="Staats M."/>
            <person name="Valdes J.H."/>
            <person name="Van Kan J.A.L."/>
        </authorList>
    </citation>
    <scope>NUCLEOTIDE SEQUENCE [LARGE SCALE GENOMIC DNA]</scope>
    <source>
        <strain evidence="2 3">Be9601</strain>
    </source>
</reference>
<name>A0A4Z1JZ55_9HELO</name>
<dbReference type="Proteomes" id="UP000297229">
    <property type="component" value="Unassembled WGS sequence"/>
</dbReference>
<protein>
    <recommendedName>
        <fullName evidence="1">Aldehyde dehydrogenase domain-containing protein</fullName>
    </recommendedName>
</protein>
<sequence>MLRSLVMHIEQVATSPSEKKSLMGDLTSIKAAYYNLWGNRCSRIKFDEDAIAMAKNTEYGLSSAVFTQYLQKKFATAYQLESGQASY</sequence>
<dbReference type="InterPro" id="IPR016163">
    <property type="entry name" value="Ald_DH_C"/>
</dbReference>
<feature type="domain" description="Aldehyde dehydrogenase" evidence="1">
    <location>
        <begin position="43"/>
        <end position="85"/>
    </location>
</feature>
<proteinExistence type="predicted"/>
<dbReference type="Pfam" id="PF00171">
    <property type="entry name" value="Aldedh"/>
    <property type="match status" value="1"/>
</dbReference>
<comment type="caution">
    <text evidence="2">The sequence shown here is derived from an EMBL/GenBank/DDBJ whole genome shotgun (WGS) entry which is preliminary data.</text>
</comment>
<accession>A0A4Z1JZ55</accession>
<dbReference type="GO" id="GO:0016620">
    <property type="term" value="F:oxidoreductase activity, acting on the aldehyde or oxo group of donors, NAD or NADP as acceptor"/>
    <property type="evidence" value="ECO:0007669"/>
    <property type="project" value="InterPro"/>
</dbReference>
<dbReference type="AlphaFoldDB" id="A0A4Z1JZ55"/>
<dbReference type="SUPFAM" id="SSF53720">
    <property type="entry name" value="ALDH-like"/>
    <property type="match status" value="1"/>
</dbReference>
<organism evidence="2 3">
    <name type="scientific">Botrytis elliptica</name>
    <dbReference type="NCBI Taxonomy" id="278938"/>
    <lineage>
        <taxon>Eukaryota</taxon>
        <taxon>Fungi</taxon>
        <taxon>Dikarya</taxon>
        <taxon>Ascomycota</taxon>
        <taxon>Pezizomycotina</taxon>
        <taxon>Leotiomycetes</taxon>
        <taxon>Helotiales</taxon>
        <taxon>Sclerotiniaceae</taxon>
        <taxon>Botrytis</taxon>
    </lineage>
</organism>
<evidence type="ECO:0000259" key="1">
    <source>
        <dbReference type="Pfam" id="PF00171"/>
    </source>
</evidence>
<evidence type="ECO:0000313" key="3">
    <source>
        <dbReference type="Proteomes" id="UP000297229"/>
    </source>
</evidence>
<dbReference type="InterPro" id="IPR015590">
    <property type="entry name" value="Aldehyde_DH_dom"/>
</dbReference>
<keyword evidence="3" id="KW-1185">Reference proteome</keyword>
<gene>
    <name evidence="2" type="ORF">BELL_0039g00050</name>
</gene>
<dbReference type="EMBL" id="PQXM01000039">
    <property type="protein sequence ID" value="TGO79231.1"/>
    <property type="molecule type" value="Genomic_DNA"/>
</dbReference>
<dbReference type="Gene3D" id="3.40.309.10">
    <property type="entry name" value="Aldehyde Dehydrogenase, Chain A, domain 2"/>
    <property type="match status" value="1"/>
</dbReference>
<evidence type="ECO:0000313" key="2">
    <source>
        <dbReference type="EMBL" id="TGO79231.1"/>
    </source>
</evidence>
<dbReference type="InterPro" id="IPR016161">
    <property type="entry name" value="Ald_DH/histidinol_DH"/>
</dbReference>